<organism evidence="1 2">
    <name type="scientific">Cristinia sonorae</name>
    <dbReference type="NCBI Taxonomy" id="1940300"/>
    <lineage>
        <taxon>Eukaryota</taxon>
        <taxon>Fungi</taxon>
        <taxon>Dikarya</taxon>
        <taxon>Basidiomycota</taxon>
        <taxon>Agaricomycotina</taxon>
        <taxon>Agaricomycetes</taxon>
        <taxon>Agaricomycetidae</taxon>
        <taxon>Agaricales</taxon>
        <taxon>Pleurotineae</taxon>
        <taxon>Stephanosporaceae</taxon>
        <taxon>Cristinia</taxon>
    </lineage>
</organism>
<protein>
    <submittedName>
        <fullName evidence="1">Uncharacterized protein</fullName>
    </submittedName>
</protein>
<dbReference type="Proteomes" id="UP000813824">
    <property type="component" value="Unassembled WGS sequence"/>
</dbReference>
<comment type="caution">
    <text evidence="1">The sequence shown here is derived from an EMBL/GenBank/DDBJ whole genome shotgun (WGS) entry which is preliminary data.</text>
</comment>
<evidence type="ECO:0000313" key="1">
    <source>
        <dbReference type="EMBL" id="KAH8102704.1"/>
    </source>
</evidence>
<gene>
    <name evidence="1" type="ORF">BXZ70DRAFT_800669</name>
</gene>
<keyword evidence="2" id="KW-1185">Reference proteome</keyword>
<evidence type="ECO:0000313" key="2">
    <source>
        <dbReference type="Proteomes" id="UP000813824"/>
    </source>
</evidence>
<dbReference type="AlphaFoldDB" id="A0A8K0UT63"/>
<proteinExistence type="predicted"/>
<name>A0A8K0UT63_9AGAR</name>
<sequence>MITHSLKACTPDIPPRNPNCLTWCSHLDRTFETISVEFRDAPTPVVFFMVAVRISSMDHSKNTPRFYRTQSATCVFRRAGMAAPMEEFINMAAAIHKDRPEGARSRNSTNHREAFTDYPEMPTKLEWNGVIAEIVRTVREKCKHDSVMQQFVIAYSAWQDAASGEFKSDLFMTNPIQLGNDYNKSVRGYGYQEYFDHWSKEELGPALSS</sequence>
<dbReference type="EMBL" id="JAEVFJ010000009">
    <property type="protein sequence ID" value="KAH8102704.1"/>
    <property type="molecule type" value="Genomic_DNA"/>
</dbReference>
<reference evidence="1" key="1">
    <citation type="journal article" date="2021" name="New Phytol.">
        <title>Evolutionary innovations through gain and loss of genes in the ectomycorrhizal Boletales.</title>
        <authorList>
            <person name="Wu G."/>
            <person name="Miyauchi S."/>
            <person name="Morin E."/>
            <person name="Kuo A."/>
            <person name="Drula E."/>
            <person name="Varga T."/>
            <person name="Kohler A."/>
            <person name="Feng B."/>
            <person name="Cao Y."/>
            <person name="Lipzen A."/>
            <person name="Daum C."/>
            <person name="Hundley H."/>
            <person name="Pangilinan J."/>
            <person name="Johnson J."/>
            <person name="Barry K."/>
            <person name="LaButti K."/>
            <person name="Ng V."/>
            <person name="Ahrendt S."/>
            <person name="Min B."/>
            <person name="Choi I.G."/>
            <person name="Park H."/>
            <person name="Plett J.M."/>
            <person name="Magnuson J."/>
            <person name="Spatafora J.W."/>
            <person name="Nagy L.G."/>
            <person name="Henrissat B."/>
            <person name="Grigoriev I.V."/>
            <person name="Yang Z.L."/>
            <person name="Xu J."/>
            <person name="Martin F.M."/>
        </authorList>
    </citation>
    <scope>NUCLEOTIDE SEQUENCE</scope>
    <source>
        <strain evidence="1">KKN 215</strain>
    </source>
</reference>
<accession>A0A8K0UT63</accession>